<evidence type="ECO:0000256" key="2">
    <source>
        <dbReference type="ARBA" id="ARBA00009748"/>
    </source>
</evidence>
<comment type="subcellular location">
    <subcellularLocation>
        <location evidence="1">Cell membrane</location>
        <topology evidence="1">Lipid-anchor</topology>
        <topology evidence="1">GPI-anchor</topology>
    </subcellularLocation>
</comment>
<keyword evidence="9" id="KW-0472">Membrane</keyword>
<evidence type="ECO:0000256" key="3">
    <source>
        <dbReference type="ARBA" id="ARBA00022475"/>
    </source>
</evidence>
<evidence type="ECO:0000256" key="9">
    <source>
        <dbReference type="SAM" id="Phobius"/>
    </source>
</evidence>
<dbReference type="CDD" id="cd00010">
    <property type="entry name" value="AAI_LTSS"/>
    <property type="match status" value="1"/>
</dbReference>
<dbReference type="InterPro" id="IPR016140">
    <property type="entry name" value="Bifunc_inhib/LTP/seed_store"/>
</dbReference>
<evidence type="ECO:0000256" key="7">
    <source>
        <dbReference type="ARBA" id="ARBA00023180"/>
    </source>
</evidence>
<keyword evidence="5" id="KW-0732">Signal</keyword>
<evidence type="ECO:0000313" key="12">
    <source>
        <dbReference type="Proteomes" id="UP001396334"/>
    </source>
</evidence>
<keyword evidence="9" id="KW-0812">Transmembrane</keyword>
<feature type="domain" description="Bifunctional inhibitor/plant lipid transfer protein/seed storage helical" evidence="10">
    <location>
        <begin position="37"/>
        <end position="122"/>
    </location>
</feature>
<dbReference type="SUPFAM" id="SSF47699">
    <property type="entry name" value="Bifunctional inhibitor/lipid-transfer protein/seed storage 2S albumin"/>
    <property type="match status" value="1"/>
</dbReference>
<feature type="transmembrane region" description="Helical" evidence="9">
    <location>
        <begin position="16"/>
        <end position="36"/>
    </location>
</feature>
<comment type="caution">
    <text evidence="11">The sequence shown here is derived from an EMBL/GenBank/DDBJ whole genome shotgun (WGS) entry which is preliminary data.</text>
</comment>
<keyword evidence="9" id="KW-1133">Transmembrane helix</keyword>
<dbReference type="InterPro" id="IPR043325">
    <property type="entry name" value="LTSS"/>
</dbReference>
<comment type="similarity">
    <text evidence="2">Belongs to the plant LTP family.</text>
</comment>
<keyword evidence="12" id="KW-1185">Reference proteome</keyword>
<keyword evidence="7" id="KW-0325">Glycoprotein</keyword>
<dbReference type="InterPro" id="IPR000528">
    <property type="entry name" value="Plant_nsLTP"/>
</dbReference>
<sequence>MPNGVAKWKADEMKQFRVYVVTMLVIVANLAVVGWGQRQSSSGSSCLNQLAPCLNYLNGSEDTDVPDSCCDPLKYVIKSKPECLCSMISNRGSREAERAGINVTQAQQLPGRCGQHVNPIACLSGSTNSKTSDENSAFSHSTRIVVAMCMAVQILLLK</sequence>
<protein>
    <recommendedName>
        <fullName evidence="10">Bifunctional inhibitor/plant lipid transfer protein/seed storage helical domain-containing protein</fullName>
    </recommendedName>
</protein>
<dbReference type="Pfam" id="PF14368">
    <property type="entry name" value="LTP_2"/>
    <property type="match status" value="1"/>
</dbReference>
<dbReference type="EMBL" id="JBBPBN010000005">
    <property type="protein sequence ID" value="KAK9037171.1"/>
    <property type="molecule type" value="Genomic_DNA"/>
</dbReference>
<evidence type="ECO:0000256" key="5">
    <source>
        <dbReference type="ARBA" id="ARBA00022729"/>
    </source>
</evidence>
<keyword evidence="6" id="KW-1015">Disulfide bond</keyword>
<dbReference type="InterPro" id="IPR036312">
    <property type="entry name" value="Bifun_inhib/LTP/seed_sf"/>
</dbReference>
<evidence type="ECO:0000256" key="6">
    <source>
        <dbReference type="ARBA" id="ARBA00023157"/>
    </source>
</evidence>
<dbReference type="PRINTS" id="PR00382">
    <property type="entry name" value="LIPIDTRNSFER"/>
</dbReference>
<dbReference type="Gene3D" id="1.10.110.10">
    <property type="entry name" value="Plant lipid-transfer and hydrophobic proteins"/>
    <property type="match status" value="1"/>
</dbReference>
<keyword evidence="4" id="KW-0336">GPI-anchor</keyword>
<evidence type="ECO:0000256" key="8">
    <source>
        <dbReference type="ARBA" id="ARBA00023288"/>
    </source>
</evidence>
<gene>
    <name evidence="11" type="ORF">V6N11_022092</name>
</gene>
<proteinExistence type="inferred from homology"/>
<dbReference type="PANTHER" id="PTHR33044">
    <property type="entry name" value="BIFUNCTIONAL INHIBITOR/LIPID-TRANSFER PROTEIN/SEED STORAGE 2S ALBUMIN SUPERFAMILY PROTEIN-RELATED"/>
    <property type="match status" value="1"/>
</dbReference>
<keyword evidence="8" id="KW-0449">Lipoprotein</keyword>
<evidence type="ECO:0000256" key="4">
    <source>
        <dbReference type="ARBA" id="ARBA00022622"/>
    </source>
</evidence>
<reference evidence="11 12" key="1">
    <citation type="journal article" date="2024" name="G3 (Bethesda)">
        <title>Genome assembly of Hibiscus sabdariffa L. provides insights into metabolisms of medicinal natural products.</title>
        <authorList>
            <person name="Kim T."/>
        </authorList>
    </citation>
    <scope>NUCLEOTIDE SEQUENCE [LARGE SCALE GENOMIC DNA]</scope>
    <source>
        <strain evidence="11">TK-2024</strain>
        <tissue evidence="11">Old leaves</tissue>
    </source>
</reference>
<evidence type="ECO:0000256" key="1">
    <source>
        <dbReference type="ARBA" id="ARBA00004609"/>
    </source>
</evidence>
<evidence type="ECO:0000313" key="11">
    <source>
        <dbReference type="EMBL" id="KAK9037171.1"/>
    </source>
</evidence>
<dbReference type="Proteomes" id="UP001396334">
    <property type="component" value="Unassembled WGS sequence"/>
</dbReference>
<evidence type="ECO:0000259" key="10">
    <source>
        <dbReference type="Pfam" id="PF14368"/>
    </source>
</evidence>
<keyword evidence="3" id="KW-1003">Cell membrane</keyword>
<name>A0ABR2TI49_9ROSI</name>
<accession>A0ABR2TI49</accession>
<organism evidence="11 12">
    <name type="scientific">Hibiscus sabdariffa</name>
    <name type="common">roselle</name>
    <dbReference type="NCBI Taxonomy" id="183260"/>
    <lineage>
        <taxon>Eukaryota</taxon>
        <taxon>Viridiplantae</taxon>
        <taxon>Streptophyta</taxon>
        <taxon>Embryophyta</taxon>
        <taxon>Tracheophyta</taxon>
        <taxon>Spermatophyta</taxon>
        <taxon>Magnoliopsida</taxon>
        <taxon>eudicotyledons</taxon>
        <taxon>Gunneridae</taxon>
        <taxon>Pentapetalae</taxon>
        <taxon>rosids</taxon>
        <taxon>malvids</taxon>
        <taxon>Malvales</taxon>
        <taxon>Malvaceae</taxon>
        <taxon>Malvoideae</taxon>
        <taxon>Hibiscus</taxon>
    </lineage>
</organism>